<dbReference type="EC" id="7.6.2.1" evidence="12"/>
<dbReference type="NCBIfam" id="TIGR01652">
    <property type="entry name" value="ATPase-Plipid"/>
    <property type="match status" value="1"/>
</dbReference>
<dbReference type="EMBL" id="JALJOT010000005">
    <property type="protein sequence ID" value="KAK9915037.1"/>
    <property type="molecule type" value="Genomic_DNA"/>
</dbReference>
<feature type="domain" description="P-type ATPase N-terminal" evidence="14">
    <location>
        <begin position="29"/>
        <end position="80"/>
    </location>
</feature>
<dbReference type="InterPro" id="IPR023299">
    <property type="entry name" value="ATPase_P-typ_cyto_dom_N"/>
</dbReference>
<dbReference type="Gene3D" id="3.40.50.1000">
    <property type="entry name" value="HAD superfamily/HAD-like"/>
    <property type="match status" value="1"/>
</dbReference>
<evidence type="ECO:0000256" key="1">
    <source>
        <dbReference type="ARBA" id="ARBA00004141"/>
    </source>
</evidence>
<organism evidence="16 17">
    <name type="scientific">Coccomyxa subellipsoidea</name>
    <dbReference type="NCBI Taxonomy" id="248742"/>
    <lineage>
        <taxon>Eukaryota</taxon>
        <taxon>Viridiplantae</taxon>
        <taxon>Chlorophyta</taxon>
        <taxon>core chlorophytes</taxon>
        <taxon>Trebouxiophyceae</taxon>
        <taxon>Trebouxiophyceae incertae sedis</taxon>
        <taxon>Coccomyxaceae</taxon>
        <taxon>Coccomyxa</taxon>
    </lineage>
</organism>
<dbReference type="SUPFAM" id="SSF81653">
    <property type="entry name" value="Calcium ATPase, transduction domain A"/>
    <property type="match status" value="1"/>
</dbReference>
<comment type="similarity">
    <text evidence="2 12">Belongs to the cation transport ATPase (P-type) (TC 3.A.3) family. Type IV subfamily.</text>
</comment>
<evidence type="ECO:0000256" key="5">
    <source>
        <dbReference type="ARBA" id="ARBA00022741"/>
    </source>
</evidence>
<evidence type="ECO:0000256" key="12">
    <source>
        <dbReference type="RuleBase" id="RU362033"/>
    </source>
</evidence>
<name>A0ABR2YT41_9CHLO</name>
<feature type="transmembrane region" description="Helical" evidence="12">
    <location>
        <begin position="976"/>
        <end position="996"/>
    </location>
</feature>
<evidence type="ECO:0000256" key="4">
    <source>
        <dbReference type="ARBA" id="ARBA00022723"/>
    </source>
</evidence>
<evidence type="ECO:0000256" key="2">
    <source>
        <dbReference type="ARBA" id="ARBA00008109"/>
    </source>
</evidence>
<dbReference type="SFLD" id="SFLDG00002">
    <property type="entry name" value="C1.7:_P-type_atpase_like"/>
    <property type="match status" value="1"/>
</dbReference>
<evidence type="ECO:0000256" key="8">
    <source>
        <dbReference type="ARBA" id="ARBA00022967"/>
    </source>
</evidence>
<sequence>MVPVKPHMKPPPNQPRVLSVNTGQKTKEDKGNYVSTTKYNVFTYFPKALFEQFRRIANVYFTLVAAISCTSLSPVRPITTFLPLALVLGVSMAKEALEDFHRFQADREVNKRGILVFNPITNAWERRQWRDILVGDVITVEKDSFFPADLLLLSSTNDDEIAYVETVNLDGESNLKIKKALDQTKGLTYNNIATFKGEIHCEQPNASLYTFTGNLVLHRDHIAKSGPLALSPACLLLRGSSLRNTKSILGVVIFAGHETKVMKNATLPPSKRSRIEHQMDKMILLMFCLLFAMCLVGAALFALWTKNISPSMWYLAPDNAPNAFNPSKAVLSGVYAFVTSFVLYGYLIPISLYVSLEMVKVVQALVFINRDQTMYHEETDTPALARTSNLNEELGMVNTILSDKTGTLTRNEMEFFKCSIAGVNYGTGITEIERAAARRNGQAVPVAADTKFAQQWRAPSFNFYDKRLLGGAWRDEARPDIIREFFRVLAVCHTVIPDGPEDPESIKYQAESPDEAALVAAGEAFGFFFHRRNHTSVLVREPDGNGSVEVEYEILNILEFDSTRKRMSVICRTPTGNIMLYCKGADTVIYERLDQNNKVNAALKQTTREHMEMYGEAGLRTLCLSCVELDPVAYDAWQVKYYAAKTALHGREEQLAAVAEEIEKRLQLLGCTAIEDKLQEGVPECIEHLAAAGIRIWVLTGDKQETAINIGFACSLLRTEMAQYIVTASTKEGNALEDEGRFEEADALAAIAVREQLNDALRHMARNSSGGSDCGNALIIDGKALVHALAGDTRDALLAVGQACAAVVCCRVSPKQKAQVTALVKSTGDTTLGIGDGANDVGMIQEAHIGVGISGQEGMQAVMSSDFAIAQFRFLEPLLLVHGRWSYLRIARMVSYFFYKNLLFGLTIFFYNALCFFSGQIIYNDFYMSLYNVIFTVLPPLIIGMFDQDVDREMSRLYPGLYQAGPKNSYFRPKALAGWVVNAIFQAAVMFVMVMFATQSIYADRSSGTTFTHWEVGSILFTVVVVTVHLEIASILDHWTPLHHLSIWFSVCVWFLYLLLYGLFPLSLSQAIYHLFVEAGKMQRIKSTAMLKTAKSATPAPGLLRSRTVSVNCGYVPADKPGSLGYYTPPETRAGEGSMRHPVIAALDQALTRDPQRHRTSSLSSSTGSGSGTEDIDEAARLHAGRSASYVGAAASVLETPGPSGGRADMPSQATHANARLFFAFFYLT</sequence>
<accession>A0ABR2YT41</accession>
<dbReference type="SUPFAM" id="SSF56784">
    <property type="entry name" value="HAD-like"/>
    <property type="match status" value="1"/>
</dbReference>
<dbReference type="Pfam" id="PF13246">
    <property type="entry name" value="Cation_ATPase"/>
    <property type="match status" value="1"/>
</dbReference>
<feature type="transmembrane region" description="Helical" evidence="12">
    <location>
        <begin position="902"/>
        <end position="923"/>
    </location>
</feature>
<keyword evidence="7 12" id="KW-0460">Magnesium</keyword>
<dbReference type="InterPro" id="IPR023298">
    <property type="entry name" value="ATPase_P-typ_TM_dom_sf"/>
</dbReference>
<dbReference type="InterPro" id="IPR032631">
    <property type="entry name" value="P-type_ATPase_N"/>
</dbReference>
<feature type="domain" description="P-type ATPase C-terminal" evidence="15">
    <location>
        <begin position="862"/>
        <end position="1074"/>
    </location>
</feature>
<feature type="transmembrane region" description="Helical" evidence="12">
    <location>
        <begin position="1045"/>
        <end position="1064"/>
    </location>
</feature>
<dbReference type="PRINTS" id="PR00119">
    <property type="entry name" value="CATATPASE"/>
</dbReference>
<dbReference type="InterPro" id="IPR023214">
    <property type="entry name" value="HAD_sf"/>
</dbReference>
<evidence type="ECO:0000313" key="17">
    <source>
        <dbReference type="Proteomes" id="UP001491310"/>
    </source>
</evidence>
<feature type="transmembrane region" description="Helical" evidence="12">
    <location>
        <begin position="1016"/>
        <end position="1033"/>
    </location>
</feature>
<evidence type="ECO:0000313" key="16">
    <source>
        <dbReference type="EMBL" id="KAK9915037.1"/>
    </source>
</evidence>
<dbReference type="SFLD" id="SFLDF00027">
    <property type="entry name" value="p-type_atpase"/>
    <property type="match status" value="1"/>
</dbReference>
<evidence type="ECO:0000256" key="10">
    <source>
        <dbReference type="ARBA" id="ARBA00023136"/>
    </source>
</evidence>
<dbReference type="NCBIfam" id="TIGR01494">
    <property type="entry name" value="ATPase_P-type"/>
    <property type="match status" value="1"/>
</dbReference>
<comment type="caution">
    <text evidence="16">The sequence shown here is derived from an EMBL/GenBank/DDBJ whole genome shotgun (WGS) entry which is preliminary data.</text>
</comment>
<dbReference type="InterPro" id="IPR032630">
    <property type="entry name" value="P_typ_ATPase_c"/>
</dbReference>
<evidence type="ECO:0000256" key="3">
    <source>
        <dbReference type="ARBA" id="ARBA00022692"/>
    </source>
</evidence>
<reference evidence="16 17" key="1">
    <citation type="journal article" date="2024" name="Nat. Commun.">
        <title>Phylogenomics reveals the evolutionary origins of lichenization in chlorophyte algae.</title>
        <authorList>
            <person name="Puginier C."/>
            <person name="Libourel C."/>
            <person name="Otte J."/>
            <person name="Skaloud P."/>
            <person name="Haon M."/>
            <person name="Grisel S."/>
            <person name="Petersen M."/>
            <person name="Berrin J.G."/>
            <person name="Delaux P.M."/>
            <person name="Dal Grande F."/>
            <person name="Keller J."/>
        </authorList>
    </citation>
    <scope>NUCLEOTIDE SEQUENCE [LARGE SCALE GENOMIC DNA]</scope>
    <source>
        <strain evidence="16 17">SAG 216-7</strain>
    </source>
</reference>
<feature type="transmembrane region" description="Helical" evidence="12">
    <location>
        <begin position="334"/>
        <end position="354"/>
    </location>
</feature>
<dbReference type="InterPro" id="IPR006539">
    <property type="entry name" value="P-type_ATPase_IV"/>
</dbReference>
<feature type="region of interest" description="Disordered" evidence="13">
    <location>
        <begin position="1"/>
        <end position="29"/>
    </location>
</feature>
<dbReference type="PROSITE" id="PS00154">
    <property type="entry name" value="ATPASE_E1_E2"/>
    <property type="match status" value="1"/>
</dbReference>
<dbReference type="Pfam" id="PF16209">
    <property type="entry name" value="PhoLip_ATPase_N"/>
    <property type="match status" value="1"/>
</dbReference>
<protein>
    <recommendedName>
        <fullName evidence="12">Phospholipid-transporting ATPase</fullName>
        <ecNumber evidence="12">7.6.2.1</ecNumber>
    </recommendedName>
</protein>
<dbReference type="SUPFAM" id="SSF81660">
    <property type="entry name" value="Metal cation-transporting ATPase, ATP-binding domain N"/>
    <property type="match status" value="1"/>
</dbReference>
<dbReference type="InterPro" id="IPR008250">
    <property type="entry name" value="ATPase_P-typ_transduc_dom_A_sf"/>
</dbReference>
<keyword evidence="3 12" id="KW-0812">Transmembrane</keyword>
<keyword evidence="4" id="KW-0479">Metal-binding</keyword>
<dbReference type="InterPro" id="IPR036412">
    <property type="entry name" value="HAD-like_sf"/>
</dbReference>
<dbReference type="Proteomes" id="UP001491310">
    <property type="component" value="Unassembled WGS sequence"/>
</dbReference>
<dbReference type="SUPFAM" id="SSF81665">
    <property type="entry name" value="Calcium ATPase, transmembrane domain M"/>
    <property type="match status" value="1"/>
</dbReference>
<keyword evidence="8 12" id="KW-1278">Translocase</keyword>
<dbReference type="InterPro" id="IPR044492">
    <property type="entry name" value="P_typ_ATPase_HD_dom"/>
</dbReference>
<evidence type="ECO:0000256" key="11">
    <source>
        <dbReference type="ARBA" id="ARBA00034036"/>
    </source>
</evidence>
<dbReference type="InterPro" id="IPR018303">
    <property type="entry name" value="ATPase_P-typ_P_site"/>
</dbReference>
<evidence type="ECO:0000259" key="15">
    <source>
        <dbReference type="Pfam" id="PF16212"/>
    </source>
</evidence>
<dbReference type="CDD" id="cd02073">
    <property type="entry name" value="P-type_ATPase_APLT_Dnf-like"/>
    <property type="match status" value="1"/>
</dbReference>
<keyword evidence="6 12" id="KW-0067">ATP-binding</keyword>
<feature type="transmembrane region" description="Helical" evidence="12">
    <location>
        <begin position="929"/>
        <end position="946"/>
    </location>
</feature>
<dbReference type="Gene3D" id="2.70.150.10">
    <property type="entry name" value="Calcium-transporting ATPase, cytoplasmic transduction domain A"/>
    <property type="match status" value="1"/>
</dbReference>
<comment type="subcellular location">
    <subcellularLocation>
        <location evidence="1 12">Membrane</location>
        <topology evidence="1 12">Multi-pass membrane protein</topology>
    </subcellularLocation>
</comment>
<dbReference type="PANTHER" id="PTHR24092">
    <property type="entry name" value="PROBABLE PHOSPHOLIPID-TRANSPORTING ATPASE"/>
    <property type="match status" value="1"/>
</dbReference>
<evidence type="ECO:0000256" key="13">
    <source>
        <dbReference type="SAM" id="MobiDB-lite"/>
    </source>
</evidence>
<dbReference type="PANTHER" id="PTHR24092:SF150">
    <property type="entry name" value="PHOSPHOLIPID-TRANSPORTING ATPASE"/>
    <property type="match status" value="1"/>
</dbReference>
<feature type="transmembrane region" description="Helical" evidence="12">
    <location>
        <begin position="282"/>
        <end position="304"/>
    </location>
</feature>
<gene>
    <name evidence="16" type="ORF">WJX75_003913</name>
</gene>
<evidence type="ECO:0000256" key="7">
    <source>
        <dbReference type="ARBA" id="ARBA00022842"/>
    </source>
</evidence>
<keyword evidence="5 12" id="KW-0547">Nucleotide-binding</keyword>
<dbReference type="InterPro" id="IPR001757">
    <property type="entry name" value="P_typ_ATPase"/>
</dbReference>
<dbReference type="Gene3D" id="3.40.1110.10">
    <property type="entry name" value="Calcium-transporting ATPase, cytoplasmic domain N"/>
    <property type="match status" value="1"/>
</dbReference>
<keyword evidence="17" id="KW-1185">Reference proteome</keyword>
<evidence type="ECO:0000256" key="6">
    <source>
        <dbReference type="ARBA" id="ARBA00022840"/>
    </source>
</evidence>
<comment type="catalytic activity">
    <reaction evidence="11 12">
        <text>ATP + H2O + phospholipidSide 1 = ADP + phosphate + phospholipidSide 2.</text>
        <dbReference type="EC" id="7.6.2.1"/>
    </reaction>
</comment>
<keyword evidence="9 12" id="KW-1133">Transmembrane helix</keyword>
<dbReference type="SFLD" id="SFLDS00003">
    <property type="entry name" value="Haloacid_Dehalogenase"/>
    <property type="match status" value="1"/>
</dbReference>
<proteinExistence type="inferred from homology"/>
<keyword evidence="10 12" id="KW-0472">Membrane</keyword>
<dbReference type="Pfam" id="PF16212">
    <property type="entry name" value="PhoLip_ATPase_C"/>
    <property type="match status" value="1"/>
</dbReference>
<feature type="region of interest" description="Disordered" evidence="13">
    <location>
        <begin position="1151"/>
        <end position="1174"/>
    </location>
</feature>
<evidence type="ECO:0000259" key="14">
    <source>
        <dbReference type="Pfam" id="PF16209"/>
    </source>
</evidence>
<evidence type="ECO:0000256" key="9">
    <source>
        <dbReference type="ARBA" id="ARBA00022989"/>
    </source>
</evidence>